<protein>
    <recommendedName>
        <fullName evidence="3">Small CPxCG-related zinc finger protein</fullName>
    </recommendedName>
</protein>
<keyword evidence="2" id="KW-1185">Reference proteome</keyword>
<gene>
    <name evidence="1" type="ORF">ACFPJ5_11385</name>
</gene>
<proteinExistence type="predicted"/>
<reference evidence="1 2" key="1">
    <citation type="journal article" date="2019" name="Int. J. Syst. Evol. Microbiol.">
        <title>The Global Catalogue of Microorganisms (GCM) 10K type strain sequencing project: providing services to taxonomists for standard genome sequencing and annotation.</title>
        <authorList>
            <consortium name="The Broad Institute Genomics Platform"/>
            <consortium name="The Broad Institute Genome Sequencing Center for Infectious Disease"/>
            <person name="Wu L."/>
            <person name="Ma J."/>
        </authorList>
    </citation>
    <scope>NUCLEOTIDE SEQUENCE [LARGE SCALE GENOMIC DNA]</scope>
    <source>
        <strain evidence="1 2">CGMCC 1.12237</strain>
    </source>
</reference>
<evidence type="ECO:0000313" key="1">
    <source>
        <dbReference type="EMBL" id="MFC5367538.1"/>
    </source>
</evidence>
<dbReference type="EMBL" id="JBHSKX010000002">
    <property type="protein sequence ID" value="MFC5367538.1"/>
    <property type="molecule type" value="Genomic_DNA"/>
</dbReference>
<sequence>MAHQPQLPTRFVCANCQVMHAGTPVHEDAGEHSFEEPDACGACGEDEFVAIDHWTRYHD</sequence>
<dbReference type="RefSeq" id="WP_227229788.1">
    <property type="nucleotide sequence ID" value="NZ_JAJCVJ010000002.1"/>
</dbReference>
<comment type="caution">
    <text evidence="1">The sequence shown here is derived from an EMBL/GenBank/DDBJ whole genome shotgun (WGS) entry which is preliminary data.</text>
</comment>
<organism evidence="1 2">
    <name type="scientific">Salinirubrum litoreum</name>
    <dbReference type="NCBI Taxonomy" id="1126234"/>
    <lineage>
        <taxon>Archaea</taxon>
        <taxon>Methanobacteriati</taxon>
        <taxon>Methanobacteriota</taxon>
        <taxon>Stenosarchaea group</taxon>
        <taxon>Halobacteria</taxon>
        <taxon>Halobacteriales</taxon>
        <taxon>Haloferacaceae</taxon>
        <taxon>Salinirubrum</taxon>
    </lineage>
</organism>
<dbReference type="AlphaFoldDB" id="A0ABD5RC36"/>
<name>A0ABD5RC36_9EURY</name>
<evidence type="ECO:0008006" key="3">
    <source>
        <dbReference type="Google" id="ProtNLM"/>
    </source>
</evidence>
<accession>A0ABD5RC36</accession>
<evidence type="ECO:0000313" key="2">
    <source>
        <dbReference type="Proteomes" id="UP001596201"/>
    </source>
</evidence>
<dbReference type="Proteomes" id="UP001596201">
    <property type="component" value="Unassembled WGS sequence"/>
</dbReference>